<dbReference type="AlphaFoldDB" id="A0A1X7KZY9"/>
<organism evidence="1 2">
    <name type="scientific">Agreia pratensis</name>
    <dbReference type="NCBI Taxonomy" id="150121"/>
    <lineage>
        <taxon>Bacteria</taxon>
        <taxon>Bacillati</taxon>
        <taxon>Actinomycetota</taxon>
        <taxon>Actinomycetes</taxon>
        <taxon>Micrococcales</taxon>
        <taxon>Microbacteriaceae</taxon>
        <taxon>Agreia</taxon>
    </lineage>
</organism>
<dbReference type="SUPFAM" id="SSF56752">
    <property type="entry name" value="D-aminoacid aminotransferase-like PLP-dependent enzymes"/>
    <property type="match status" value="1"/>
</dbReference>
<dbReference type="InterPro" id="IPR043132">
    <property type="entry name" value="BCAT-like_C"/>
</dbReference>
<dbReference type="Pfam" id="PF01063">
    <property type="entry name" value="Aminotran_4"/>
    <property type="match status" value="1"/>
</dbReference>
<dbReference type="InterPro" id="IPR001544">
    <property type="entry name" value="Aminotrans_IV"/>
</dbReference>
<accession>A0A1X7KZY9</accession>
<keyword evidence="1" id="KW-0808">Transferase</keyword>
<proteinExistence type="predicted"/>
<dbReference type="GO" id="GO:0008483">
    <property type="term" value="F:transaminase activity"/>
    <property type="evidence" value="ECO:0007669"/>
    <property type="project" value="UniProtKB-KW"/>
</dbReference>
<keyword evidence="1" id="KW-0456">Lyase</keyword>
<dbReference type="Proteomes" id="UP000193244">
    <property type="component" value="Unassembled WGS sequence"/>
</dbReference>
<name>A0A1X7KZY9_9MICO</name>
<dbReference type="GO" id="GO:0016829">
    <property type="term" value="F:lyase activity"/>
    <property type="evidence" value="ECO:0007669"/>
    <property type="project" value="UniProtKB-KW"/>
</dbReference>
<keyword evidence="2" id="KW-1185">Reference proteome</keyword>
<keyword evidence="1" id="KW-0032">Aminotransferase</keyword>
<dbReference type="EMBL" id="FXAY01000006">
    <property type="protein sequence ID" value="SMG46804.1"/>
    <property type="molecule type" value="Genomic_DNA"/>
</dbReference>
<dbReference type="RefSeq" id="WP_217809220.1">
    <property type="nucleotide sequence ID" value="NZ_FXAY01000006.1"/>
</dbReference>
<dbReference type="Gene3D" id="3.20.10.10">
    <property type="entry name" value="D-amino Acid Aminotransferase, subunit A, domain 2"/>
    <property type="match status" value="1"/>
</dbReference>
<reference evidence="2" key="1">
    <citation type="submission" date="2017-04" db="EMBL/GenBank/DDBJ databases">
        <authorList>
            <person name="Varghese N."/>
            <person name="Submissions S."/>
        </authorList>
    </citation>
    <scope>NUCLEOTIDE SEQUENCE [LARGE SCALE GENOMIC DNA]</scope>
    <source>
        <strain evidence="2">VKM Ac-2510</strain>
    </source>
</reference>
<dbReference type="STRING" id="150121.SAMN06296010_3129"/>
<sequence length="261" mass="27913">MIAPRFFVWTGRELAETPDVPAHDGVLVADSWLVADGGVRALQLHRDRFLRGVASQTSIDSPATESFWQAAVDALPRTGEWFPRVEALLIGGEPTLALRLRPAPPLGASVRVASLDEGDPRTVSTVKGPDIERLGALKSEAAQNDVDEPIIVSAAGHIIDGATSAVLWWRGDRLFAPSASLGRVDSVTAKSIRLLATATGTDTGEEFATPADLAGCEVWVVNALHGIRVVTSWRNGPALARTHGRATAWQRRLDALVRPIS</sequence>
<gene>
    <name evidence="1" type="ORF">SAMN06296010_3129</name>
</gene>
<protein>
    <submittedName>
        <fullName evidence="1">Branched-chain amino acid aminotransferase/4-amino-4-deoxychorismate lyase</fullName>
    </submittedName>
</protein>
<evidence type="ECO:0000313" key="1">
    <source>
        <dbReference type="EMBL" id="SMG46804.1"/>
    </source>
</evidence>
<evidence type="ECO:0000313" key="2">
    <source>
        <dbReference type="Proteomes" id="UP000193244"/>
    </source>
</evidence>
<dbReference type="InterPro" id="IPR036038">
    <property type="entry name" value="Aminotransferase-like"/>
</dbReference>